<keyword evidence="1" id="KW-0808">Transferase</keyword>
<evidence type="ECO:0000259" key="2">
    <source>
        <dbReference type="PROSITE" id="PS50177"/>
    </source>
</evidence>
<dbReference type="Gene3D" id="3.40.50.2000">
    <property type="entry name" value="Glycogen Phosphorylase B"/>
    <property type="match status" value="1"/>
</dbReference>
<name>A0AAV7ZRZ3_9EUKA</name>
<dbReference type="InterPro" id="IPR018222">
    <property type="entry name" value="Nuclear_transport_factor_2_euk"/>
</dbReference>
<comment type="caution">
    <text evidence="3">The sequence shown here is derived from an EMBL/GenBank/DDBJ whole genome shotgun (WGS) entry which is preliminary data.</text>
</comment>
<protein>
    <recommendedName>
        <fullName evidence="2">NTF2 domain-containing protein</fullName>
    </recommendedName>
</protein>
<proteinExistence type="predicted"/>
<keyword evidence="1" id="KW-0328">Glycosyltransferase</keyword>
<gene>
    <name evidence="3" type="ORF">M0812_09246</name>
</gene>
<dbReference type="PANTHER" id="PTHR46656:SF3">
    <property type="entry name" value="PUTATIVE-RELATED"/>
    <property type="match status" value="1"/>
</dbReference>
<dbReference type="EMBL" id="JANTQA010000023">
    <property type="protein sequence ID" value="KAJ3443407.1"/>
    <property type="molecule type" value="Genomic_DNA"/>
</dbReference>
<dbReference type="PANTHER" id="PTHR46656">
    <property type="entry name" value="PUTATIVE-RELATED"/>
    <property type="match status" value="1"/>
</dbReference>
<sequence length="679" mass="79639">MFENNPNSFYISYFDQYSICKDYHKKSRNRVNELYWNLIEKNDYSVSQQSSQNIIFNNCFNGFQELQPNYEQNDVYLLFADVNLFINGEIGNQPKLEKNYHQNTILLKGVGINTRKNKIQIFNSNNKIALKINGKIRNWDDNFLLTGLYLFDDFYFLLNVMNDNSFQIIIDHHLYYIVIEIKNNEISNFCFQSTNQYSSFSGILAMSPKAKTETDHGNEKDISKLFQDYLININRCDQINPLECSFSKNNYFQSKLKIQEISKPIPKTGRNNQINILFEGRLFGSSGYSAVSQKFIQYVCFNVQFKCFLVPAREGGFKDQKWNNLLANKKNIVNENIDIAIWNEYPVNFQSSFTKIPYVIIYPWEFGVISIQEIEYIRNQVTEVWVPSQYDVDSFVDSGAQAHKIIKIFHGVDRNIFNQDVQTYKDFKTKKKFKLLFVGGDIPRKGVDVLIDSYLDAFTSKDDVCLIIISLYSQKFQLQRIQQLIAENEEDRDKHPEIELFTVWRNLHDLISIYRSVDYVVHPFRSEGFGLTMLEAMSIGTPIIISNAPPATEFTDETNAIYIDATREYCFDPPCGEKSVFGMDTKEQPWWYEPNKAHLTQIMKNVYINRNNLSQKRIINGINQAKKTSWDNVGINLRNRIFELFKMGNRKNYIIIDGVETDEEQSKSFLKYKVQHFFR</sequence>
<accession>A0AAV7ZRZ3</accession>
<dbReference type="CDD" id="cd03801">
    <property type="entry name" value="GT4_PimA-like"/>
    <property type="match status" value="1"/>
</dbReference>
<evidence type="ECO:0000313" key="3">
    <source>
        <dbReference type="EMBL" id="KAJ3443407.1"/>
    </source>
</evidence>
<dbReference type="PROSITE" id="PS50177">
    <property type="entry name" value="NTF2_DOMAIN"/>
    <property type="match status" value="1"/>
</dbReference>
<dbReference type="Proteomes" id="UP001146793">
    <property type="component" value="Unassembled WGS sequence"/>
</dbReference>
<dbReference type="GO" id="GO:0016757">
    <property type="term" value="F:glycosyltransferase activity"/>
    <property type="evidence" value="ECO:0007669"/>
    <property type="project" value="UniProtKB-KW"/>
</dbReference>
<feature type="domain" description="NTF2" evidence="2">
    <location>
        <begin position="5"/>
        <end position="175"/>
    </location>
</feature>
<reference evidence="3" key="1">
    <citation type="submission" date="2022-08" db="EMBL/GenBank/DDBJ databases">
        <title>Novel sulphate-reducing endosymbionts in the free-living metamonad Anaeramoeba.</title>
        <authorList>
            <person name="Jerlstrom-Hultqvist J."/>
            <person name="Cepicka I."/>
            <person name="Gallot-Lavallee L."/>
            <person name="Salas-Leiva D."/>
            <person name="Curtis B.A."/>
            <person name="Zahonova K."/>
            <person name="Pipaliya S."/>
            <person name="Dacks J."/>
            <person name="Roger A.J."/>
        </authorList>
    </citation>
    <scope>NUCLEOTIDE SEQUENCE</scope>
    <source>
        <strain evidence="3">Busselton2</strain>
    </source>
</reference>
<evidence type="ECO:0000313" key="4">
    <source>
        <dbReference type="Proteomes" id="UP001146793"/>
    </source>
</evidence>
<dbReference type="AlphaFoldDB" id="A0AAV7ZRZ3"/>
<organism evidence="3 4">
    <name type="scientific">Anaeramoeba flamelloides</name>
    <dbReference type="NCBI Taxonomy" id="1746091"/>
    <lineage>
        <taxon>Eukaryota</taxon>
        <taxon>Metamonada</taxon>
        <taxon>Anaeramoebidae</taxon>
        <taxon>Anaeramoeba</taxon>
    </lineage>
</organism>
<dbReference type="SUPFAM" id="SSF53756">
    <property type="entry name" value="UDP-Glycosyltransferase/glycogen phosphorylase"/>
    <property type="match status" value="1"/>
</dbReference>
<dbReference type="InterPro" id="IPR001296">
    <property type="entry name" value="Glyco_trans_1"/>
</dbReference>
<dbReference type="Pfam" id="PF00534">
    <property type="entry name" value="Glycos_transf_1"/>
    <property type="match status" value="1"/>
</dbReference>
<evidence type="ECO:0000256" key="1">
    <source>
        <dbReference type="ARBA" id="ARBA00022676"/>
    </source>
</evidence>